<dbReference type="EMBL" id="NUTL01000144">
    <property type="protein sequence ID" value="PHE88831.1"/>
    <property type="molecule type" value="Genomic_DNA"/>
</dbReference>
<gene>
    <name evidence="1" type="ORF">COF81_25770</name>
</gene>
<accession>A0ABD6T156</accession>
<name>A0ABD6T156_9BACI</name>
<comment type="caution">
    <text evidence="1">The sequence shown here is derived from an EMBL/GenBank/DDBJ whole genome shotgun (WGS) entry which is preliminary data.</text>
</comment>
<dbReference type="AlphaFoldDB" id="A0ABD6T156"/>
<dbReference type="Proteomes" id="UP000221918">
    <property type="component" value="Unassembled WGS sequence"/>
</dbReference>
<evidence type="ECO:0000313" key="2">
    <source>
        <dbReference type="Proteomes" id="UP000221918"/>
    </source>
</evidence>
<sequence>MVTGAASPPDQPGPAGGTRILALELQPTPVSAEVFTSVSQTVDIDPGCCYTLSFTADVRDGAIPLVSVSFPQLPLPTGTPCPPSPADIVNSLSTPNPIPHIVLQGHTGQSSFLPYTLVVCVPDSATVACITFQNILVDNGNGGTAFIDNVVFQPTGGGCDGCVQNFI</sequence>
<evidence type="ECO:0000313" key="1">
    <source>
        <dbReference type="EMBL" id="PHE88831.1"/>
    </source>
</evidence>
<proteinExistence type="predicted"/>
<protein>
    <submittedName>
        <fullName evidence="1">Uncharacterized protein</fullName>
    </submittedName>
</protein>
<reference evidence="1 2" key="1">
    <citation type="submission" date="2017-09" db="EMBL/GenBank/DDBJ databases">
        <title>Large-scale bioinformatics analysis of Bacillus genomes uncovers conserved roles of natural products in bacterial physiology.</title>
        <authorList>
            <consortium name="Agbiome Team Llc"/>
            <person name="Bleich R.M."/>
            <person name="Grubbs K.J."/>
            <person name="Santa Maria K.C."/>
            <person name="Allen S.E."/>
            <person name="Farag S."/>
            <person name="Shank E.A."/>
            <person name="Bowers A."/>
        </authorList>
    </citation>
    <scope>NUCLEOTIDE SEQUENCE [LARGE SCALE GENOMIC DNA]</scope>
    <source>
        <strain evidence="1 2">AFS037265</strain>
    </source>
</reference>
<organism evidence="1 2">
    <name type="scientific">Bacillus pseudomycoides</name>
    <dbReference type="NCBI Taxonomy" id="64104"/>
    <lineage>
        <taxon>Bacteria</taxon>
        <taxon>Bacillati</taxon>
        <taxon>Bacillota</taxon>
        <taxon>Bacilli</taxon>
        <taxon>Bacillales</taxon>
        <taxon>Bacillaceae</taxon>
        <taxon>Bacillus</taxon>
        <taxon>Bacillus cereus group</taxon>
    </lineage>
</organism>